<keyword evidence="1" id="KW-1133">Transmembrane helix</keyword>
<sequence length="181" mass="21018">MTDVIEIQRDWGELDRPKINRFLTKRYYGLWPGIVIWGVALFVLVAGILTVDHLLPHRFQQRNWLAAMAPIYFAFLAMTILNTLWKKRLFQDLIETPLRRNNRSVFLSENGVSDFGPPQENDLVWDYITDVVPYKNLVLLLLSPVEYIPLQMDGLPDGMTRESLLEQIGEWRETTTPDGAD</sequence>
<dbReference type="KEGG" id="pamo:BAR1_00435"/>
<proteinExistence type="predicted"/>
<organism evidence="2 3">
    <name type="scientific">Profundibacter amoris</name>
    <dbReference type="NCBI Taxonomy" id="2171755"/>
    <lineage>
        <taxon>Bacteria</taxon>
        <taxon>Pseudomonadati</taxon>
        <taxon>Pseudomonadota</taxon>
        <taxon>Alphaproteobacteria</taxon>
        <taxon>Rhodobacterales</taxon>
        <taxon>Paracoccaceae</taxon>
        <taxon>Profundibacter</taxon>
    </lineage>
</organism>
<keyword evidence="1" id="KW-0472">Membrane</keyword>
<protein>
    <recommendedName>
        <fullName evidence="4">YcxB family protein</fullName>
    </recommendedName>
</protein>
<dbReference type="RefSeq" id="WP_118941191.1">
    <property type="nucleotide sequence ID" value="NZ_CP032125.1"/>
</dbReference>
<dbReference type="OrthoDB" id="7851735at2"/>
<gene>
    <name evidence="2" type="ORF">BAR1_00435</name>
</gene>
<feature type="transmembrane region" description="Helical" evidence="1">
    <location>
        <begin position="28"/>
        <end position="51"/>
    </location>
</feature>
<name>A0A347UCF5_9RHOB</name>
<feature type="transmembrane region" description="Helical" evidence="1">
    <location>
        <begin position="63"/>
        <end position="85"/>
    </location>
</feature>
<accession>A0A347UCF5</accession>
<dbReference type="EMBL" id="CP032125">
    <property type="protein sequence ID" value="AXX96533.1"/>
    <property type="molecule type" value="Genomic_DNA"/>
</dbReference>
<evidence type="ECO:0000313" key="3">
    <source>
        <dbReference type="Proteomes" id="UP000261704"/>
    </source>
</evidence>
<reference evidence="2 3" key="1">
    <citation type="submission" date="2018-09" db="EMBL/GenBank/DDBJ databases">
        <title>Profundibacter amoris BAR1 gen. nov., sp. nov., a new member of the Roseobacter clade isolated at Lokis Castle Vent Field on the Arctic Mid-Oceanic Ridge.</title>
        <authorList>
            <person name="Le Moine Bauer S."/>
            <person name="Sjoeberg A.G."/>
            <person name="L'Haridon S."/>
            <person name="Stokke R."/>
            <person name="Roalkvam I."/>
            <person name="Steen I.H."/>
            <person name="Dahle H."/>
        </authorList>
    </citation>
    <scope>NUCLEOTIDE SEQUENCE [LARGE SCALE GENOMIC DNA]</scope>
    <source>
        <strain evidence="2 3">BAR1</strain>
    </source>
</reference>
<keyword evidence="3" id="KW-1185">Reference proteome</keyword>
<evidence type="ECO:0008006" key="4">
    <source>
        <dbReference type="Google" id="ProtNLM"/>
    </source>
</evidence>
<keyword evidence="1" id="KW-0812">Transmembrane</keyword>
<evidence type="ECO:0000256" key="1">
    <source>
        <dbReference type="SAM" id="Phobius"/>
    </source>
</evidence>
<evidence type="ECO:0000313" key="2">
    <source>
        <dbReference type="EMBL" id="AXX96533.1"/>
    </source>
</evidence>
<dbReference type="Proteomes" id="UP000261704">
    <property type="component" value="Chromosome"/>
</dbReference>
<dbReference type="AlphaFoldDB" id="A0A347UCF5"/>